<name>A0A061R7Q0_9CHLO</name>
<reference evidence="1" key="1">
    <citation type="submission" date="2014-05" db="EMBL/GenBank/DDBJ databases">
        <title>The transcriptome of the halophilic microalga Tetraselmis sp. GSL018 isolated from the Great Salt Lake, Utah.</title>
        <authorList>
            <person name="Jinkerson R.E."/>
            <person name="D'Adamo S."/>
            <person name="Posewitz M.C."/>
        </authorList>
    </citation>
    <scope>NUCLEOTIDE SEQUENCE</scope>
    <source>
        <strain evidence="1">GSL018</strain>
    </source>
</reference>
<sequence>MGIKAKARGSGPSLCKAGRELLAGSRVHGDGSSTESTAALVPGGCCRQGTATGIAKSTAPHSWRALCGPERGLAR</sequence>
<accession>A0A061R7Q0</accession>
<evidence type="ECO:0000313" key="1">
    <source>
        <dbReference type="EMBL" id="JAC68967.1"/>
    </source>
</evidence>
<gene>
    <name evidence="1" type="ORF">TSPGSL018_7521</name>
</gene>
<dbReference type="AlphaFoldDB" id="A0A061R7Q0"/>
<organism evidence="1">
    <name type="scientific">Tetraselmis sp. GSL018</name>
    <dbReference type="NCBI Taxonomy" id="582737"/>
    <lineage>
        <taxon>Eukaryota</taxon>
        <taxon>Viridiplantae</taxon>
        <taxon>Chlorophyta</taxon>
        <taxon>core chlorophytes</taxon>
        <taxon>Chlorodendrophyceae</taxon>
        <taxon>Chlorodendrales</taxon>
        <taxon>Chlorodendraceae</taxon>
        <taxon>Tetraselmis</taxon>
    </lineage>
</organism>
<dbReference type="EMBL" id="GBEZ01017362">
    <property type="protein sequence ID" value="JAC68967.1"/>
    <property type="molecule type" value="Transcribed_RNA"/>
</dbReference>
<protein>
    <submittedName>
        <fullName evidence="1">Uncharacterized protein</fullName>
    </submittedName>
</protein>
<proteinExistence type="predicted"/>
<feature type="non-terminal residue" evidence="1">
    <location>
        <position position="75"/>
    </location>
</feature>